<evidence type="ECO:0000313" key="9">
    <source>
        <dbReference type="EMBL" id="SMO48542.1"/>
    </source>
</evidence>
<dbReference type="GO" id="GO:0022857">
    <property type="term" value="F:transmembrane transporter activity"/>
    <property type="evidence" value="ECO:0007669"/>
    <property type="project" value="InterPro"/>
</dbReference>
<evidence type="ECO:0000313" key="10">
    <source>
        <dbReference type="Proteomes" id="UP000317315"/>
    </source>
</evidence>
<keyword evidence="10" id="KW-1185">Reference proteome</keyword>
<keyword evidence="6 8" id="KW-1133">Transmembrane helix</keyword>
<keyword evidence="7 8" id="KW-0472">Membrane</keyword>
<feature type="transmembrane region" description="Helical" evidence="8">
    <location>
        <begin position="251"/>
        <end position="276"/>
    </location>
</feature>
<feature type="transmembrane region" description="Helical" evidence="8">
    <location>
        <begin position="109"/>
        <end position="128"/>
    </location>
</feature>
<dbReference type="GO" id="GO:0033214">
    <property type="term" value="P:siderophore-iron import into cell"/>
    <property type="evidence" value="ECO:0007669"/>
    <property type="project" value="TreeGrafter"/>
</dbReference>
<dbReference type="CDD" id="cd06550">
    <property type="entry name" value="TM_ABC_iron-siderophores_like"/>
    <property type="match status" value="1"/>
</dbReference>
<evidence type="ECO:0000256" key="3">
    <source>
        <dbReference type="ARBA" id="ARBA00022448"/>
    </source>
</evidence>
<evidence type="ECO:0000256" key="5">
    <source>
        <dbReference type="ARBA" id="ARBA00022692"/>
    </source>
</evidence>
<sequence length="350" mass="38782">MEGRLSEIRVLREKHSISYMTRKKYNYFLIATLLVLLIFVSLLSIFWGQFNVTLNELLRNLVSPKGEVGALLWDIRIPRLFTSILVGASLSLAGVLLQSTLRNPMASPITLGISHGAMFGAAFAILFLPLKLPFVVTFSAFVGSLLTAVFILFLSYIKRLSAEAIVLSGIAINMLLTSATMFLKYLSNEIQLSEIVYWSFGDVNRGNWDTIILQFLFFVPIFLFVLLKRWDFNAFYLGEEVSKSLGINVEIVRLLGLTLASLLTAFSVSAVGIIPFLGLISPHLARLISGNEHGQLIFTSSLVGAVLLVLSDILSRVVLSPTVVPVSIVTSFLGVPIFLYLLIKLEGRRY</sequence>
<comment type="subcellular location">
    <subcellularLocation>
        <location evidence="1">Cell membrane</location>
        <topology evidence="1">Multi-pass membrane protein</topology>
    </subcellularLocation>
</comment>
<name>A0A521BN54_9BACT</name>
<evidence type="ECO:0000256" key="7">
    <source>
        <dbReference type="ARBA" id="ARBA00023136"/>
    </source>
</evidence>
<evidence type="ECO:0000256" key="4">
    <source>
        <dbReference type="ARBA" id="ARBA00022475"/>
    </source>
</evidence>
<dbReference type="EMBL" id="FXTM01000006">
    <property type="protein sequence ID" value="SMO48542.1"/>
    <property type="molecule type" value="Genomic_DNA"/>
</dbReference>
<organism evidence="9 10">
    <name type="scientific">Balnearium lithotrophicum</name>
    <dbReference type="NCBI Taxonomy" id="223788"/>
    <lineage>
        <taxon>Bacteria</taxon>
        <taxon>Pseudomonadati</taxon>
        <taxon>Aquificota</taxon>
        <taxon>Aquificia</taxon>
        <taxon>Desulfurobacteriales</taxon>
        <taxon>Desulfurobacteriaceae</taxon>
        <taxon>Balnearium</taxon>
    </lineage>
</organism>
<keyword evidence="3" id="KW-0813">Transport</keyword>
<keyword evidence="4" id="KW-1003">Cell membrane</keyword>
<dbReference type="Gene3D" id="1.10.3470.10">
    <property type="entry name" value="ABC transporter involved in vitamin B12 uptake, BtuC"/>
    <property type="match status" value="1"/>
</dbReference>
<dbReference type="InterPro" id="IPR037294">
    <property type="entry name" value="ABC_BtuC-like"/>
</dbReference>
<dbReference type="PANTHER" id="PTHR30472:SF25">
    <property type="entry name" value="ABC TRANSPORTER PERMEASE PROTEIN MJ0876-RELATED"/>
    <property type="match status" value="1"/>
</dbReference>
<accession>A0A521BN54</accession>
<proteinExistence type="inferred from homology"/>
<dbReference type="GO" id="GO:0005886">
    <property type="term" value="C:plasma membrane"/>
    <property type="evidence" value="ECO:0007669"/>
    <property type="project" value="UniProtKB-SubCell"/>
</dbReference>
<comment type="similarity">
    <text evidence="2">Belongs to the binding-protein-dependent transport system permease family. FecCD subfamily.</text>
</comment>
<feature type="transmembrane region" description="Helical" evidence="8">
    <location>
        <begin position="164"/>
        <end position="183"/>
    </location>
</feature>
<feature type="transmembrane region" description="Helical" evidence="8">
    <location>
        <begin position="134"/>
        <end position="157"/>
    </location>
</feature>
<dbReference type="OrthoDB" id="9811721at2"/>
<keyword evidence="5 8" id="KW-0812">Transmembrane</keyword>
<reference evidence="9 10" key="1">
    <citation type="submission" date="2017-05" db="EMBL/GenBank/DDBJ databases">
        <authorList>
            <person name="Varghese N."/>
            <person name="Submissions S."/>
        </authorList>
    </citation>
    <scope>NUCLEOTIDE SEQUENCE [LARGE SCALE GENOMIC DNA]</scope>
    <source>
        <strain evidence="9 10">DSM 16304</strain>
    </source>
</reference>
<dbReference type="FunFam" id="1.10.3470.10:FF:000001">
    <property type="entry name" value="Vitamin B12 ABC transporter permease BtuC"/>
    <property type="match status" value="1"/>
</dbReference>
<protein>
    <submittedName>
        <fullName evidence="9">Iron complex transport system permease protein</fullName>
    </submittedName>
</protein>
<gene>
    <name evidence="9" type="ORF">SAMN06269117_10649</name>
</gene>
<dbReference type="SUPFAM" id="SSF81345">
    <property type="entry name" value="ABC transporter involved in vitamin B12 uptake, BtuC"/>
    <property type="match status" value="1"/>
</dbReference>
<dbReference type="Proteomes" id="UP000317315">
    <property type="component" value="Unassembled WGS sequence"/>
</dbReference>
<evidence type="ECO:0000256" key="2">
    <source>
        <dbReference type="ARBA" id="ARBA00007935"/>
    </source>
</evidence>
<feature type="transmembrane region" description="Helical" evidence="8">
    <location>
        <begin position="322"/>
        <end position="343"/>
    </location>
</feature>
<feature type="transmembrane region" description="Helical" evidence="8">
    <location>
        <begin position="211"/>
        <end position="230"/>
    </location>
</feature>
<evidence type="ECO:0000256" key="6">
    <source>
        <dbReference type="ARBA" id="ARBA00022989"/>
    </source>
</evidence>
<dbReference type="Pfam" id="PF01032">
    <property type="entry name" value="FecCD"/>
    <property type="match status" value="1"/>
</dbReference>
<evidence type="ECO:0000256" key="1">
    <source>
        <dbReference type="ARBA" id="ARBA00004651"/>
    </source>
</evidence>
<feature type="transmembrane region" description="Helical" evidence="8">
    <location>
        <begin position="27"/>
        <end position="50"/>
    </location>
</feature>
<evidence type="ECO:0000256" key="8">
    <source>
        <dbReference type="SAM" id="Phobius"/>
    </source>
</evidence>
<dbReference type="InterPro" id="IPR000522">
    <property type="entry name" value="ABC_transptr_permease_BtuC"/>
</dbReference>
<dbReference type="AlphaFoldDB" id="A0A521BN54"/>
<feature type="transmembrane region" description="Helical" evidence="8">
    <location>
        <begin position="80"/>
        <end position="97"/>
    </location>
</feature>
<dbReference type="PANTHER" id="PTHR30472">
    <property type="entry name" value="FERRIC ENTEROBACTIN TRANSPORT SYSTEM PERMEASE PROTEIN"/>
    <property type="match status" value="1"/>
</dbReference>